<feature type="transmembrane region" description="Helical" evidence="1">
    <location>
        <begin position="437"/>
        <end position="459"/>
    </location>
</feature>
<evidence type="ECO:0000313" key="5">
    <source>
        <dbReference type="EMBL" id="KAH8033659.1"/>
    </source>
</evidence>
<feature type="domain" description="Nose resistant-to-fluoxetine protein N-terminal" evidence="4">
    <location>
        <begin position="97"/>
        <end position="166"/>
    </location>
</feature>
<dbReference type="Proteomes" id="UP000821866">
    <property type="component" value="Chromosome 2"/>
</dbReference>
<name>A0A9J6EGP1_RHIMP</name>
<accession>A0A9J6EGP1</accession>
<dbReference type="AlphaFoldDB" id="A0A9J6EGP1"/>
<feature type="domain" description="Acyltransferase 3" evidence="3">
    <location>
        <begin position="319"/>
        <end position="640"/>
    </location>
</feature>
<feature type="transmembrane region" description="Helical" evidence="1">
    <location>
        <begin position="517"/>
        <end position="536"/>
    </location>
</feature>
<keyword evidence="2" id="KW-0732">Signal</keyword>
<proteinExistence type="predicted"/>
<dbReference type="VEuPathDB" id="VectorBase:LOC119162156"/>
<feature type="transmembrane region" description="Helical" evidence="1">
    <location>
        <begin position="347"/>
        <end position="368"/>
    </location>
</feature>
<keyword evidence="1" id="KW-0812">Transmembrane</keyword>
<dbReference type="Pfam" id="PF20146">
    <property type="entry name" value="NRF"/>
    <property type="match status" value="1"/>
</dbReference>
<comment type="caution">
    <text evidence="5">The sequence shown here is derived from an EMBL/GenBank/DDBJ whole genome shotgun (WGS) entry which is preliminary data.</text>
</comment>
<evidence type="ECO:0000259" key="4">
    <source>
        <dbReference type="Pfam" id="PF20146"/>
    </source>
</evidence>
<feature type="transmembrane region" description="Helical" evidence="1">
    <location>
        <begin position="410"/>
        <end position="430"/>
    </location>
</feature>
<dbReference type="InterPro" id="IPR052728">
    <property type="entry name" value="O2_lipid_transport_reg"/>
</dbReference>
<feature type="transmembrane region" description="Helical" evidence="1">
    <location>
        <begin position="556"/>
        <end position="577"/>
    </location>
</feature>
<feature type="transmembrane region" description="Helical" evidence="1">
    <location>
        <begin position="488"/>
        <end position="505"/>
    </location>
</feature>
<keyword evidence="6" id="KW-1185">Reference proteome</keyword>
<keyword evidence="1" id="KW-0472">Membrane</keyword>
<reference evidence="5" key="1">
    <citation type="journal article" date="2020" name="Cell">
        <title>Large-Scale Comparative Analyses of Tick Genomes Elucidate Their Genetic Diversity and Vector Capacities.</title>
        <authorList>
            <consortium name="Tick Genome and Microbiome Consortium (TIGMIC)"/>
            <person name="Jia N."/>
            <person name="Wang J."/>
            <person name="Shi W."/>
            <person name="Du L."/>
            <person name="Sun Y."/>
            <person name="Zhan W."/>
            <person name="Jiang J.F."/>
            <person name="Wang Q."/>
            <person name="Zhang B."/>
            <person name="Ji P."/>
            <person name="Bell-Sakyi L."/>
            <person name="Cui X.M."/>
            <person name="Yuan T.T."/>
            <person name="Jiang B.G."/>
            <person name="Yang W.F."/>
            <person name="Lam T.T."/>
            <person name="Chang Q.C."/>
            <person name="Ding S.J."/>
            <person name="Wang X.J."/>
            <person name="Zhu J.G."/>
            <person name="Ruan X.D."/>
            <person name="Zhao L."/>
            <person name="Wei J.T."/>
            <person name="Ye R.Z."/>
            <person name="Que T.C."/>
            <person name="Du C.H."/>
            <person name="Zhou Y.H."/>
            <person name="Cheng J.X."/>
            <person name="Dai P.F."/>
            <person name="Guo W.B."/>
            <person name="Han X.H."/>
            <person name="Huang E.J."/>
            <person name="Li L.F."/>
            <person name="Wei W."/>
            <person name="Gao Y.C."/>
            <person name="Liu J.Z."/>
            <person name="Shao H.Z."/>
            <person name="Wang X."/>
            <person name="Wang C.C."/>
            <person name="Yang T.C."/>
            <person name="Huo Q.B."/>
            <person name="Li W."/>
            <person name="Chen H.Y."/>
            <person name="Chen S.E."/>
            <person name="Zhou L.G."/>
            <person name="Ni X.B."/>
            <person name="Tian J.H."/>
            <person name="Sheng Y."/>
            <person name="Liu T."/>
            <person name="Pan Y.S."/>
            <person name="Xia L.Y."/>
            <person name="Li J."/>
            <person name="Zhao F."/>
            <person name="Cao W.C."/>
        </authorList>
    </citation>
    <scope>NUCLEOTIDE SEQUENCE</scope>
    <source>
        <strain evidence="5">Rmic-2018</strain>
    </source>
</reference>
<feature type="transmembrane region" description="Helical" evidence="1">
    <location>
        <begin position="589"/>
        <end position="611"/>
    </location>
</feature>
<dbReference type="EMBL" id="JABSTU010000004">
    <property type="protein sequence ID" value="KAH8033659.1"/>
    <property type="molecule type" value="Genomic_DNA"/>
</dbReference>
<evidence type="ECO:0000256" key="2">
    <source>
        <dbReference type="SAM" id="SignalP"/>
    </source>
</evidence>
<keyword evidence="1" id="KW-1133">Transmembrane helix</keyword>
<organism evidence="5 6">
    <name type="scientific">Rhipicephalus microplus</name>
    <name type="common">Cattle tick</name>
    <name type="synonym">Boophilus microplus</name>
    <dbReference type="NCBI Taxonomy" id="6941"/>
    <lineage>
        <taxon>Eukaryota</taxon>
        <taxon>Metazoa</taxon>
        <taxon>Ecdysozoa</taxon>
        <taxon>Arthropoda</taxon>
        <taxon>Chelicerata</taxon>
        <taxon>Arachnida</taxon>
        <taxon>Acari</taxon>
        <taxon>Parasitiformes</taxon>
        <taxon>Ixodida</taxon>
        <taxon>Ixodoidea</taxon>
        <taxon>Ixodidae</taxon>
        <taxon>Rhipicephalinae</taxon>
        <taxon>Rhipicephalus</taxon>
        <taxon>Boophilus</taxon>
    </lineage>
</organism>
<feature type="chain" id="PRO_5039903187" evidence="2">
    <location>
        <begin position="27"/>
        <end position="745"/>
    </location>
</feature>
<dbReference type="Pfam" id="PF01757">
    <property type="entry name" value="Acyl_transf_3"/>
    <property type="match status" value="1"/>
</dbReference>
<dbReference type="PANTHER" id="PTHR11161">
    <property type="entry name" value="O-ACYLTRANSFERASE"/>
    <property type="match status" value="1"/>
</dbReference>
<feature type="transmembrane region" description="Helical" evidence="1">
    <location>
        <begin position="623"/>
        <end position="644"/>
    </location>
</feature>
<reference evidence="5" key="2">
    <citation type="submission" date="2021-09" db="EMBL/GenBank/DDBJ databases">
        <authorList>
            <person name="Jia N."/>
            <person name="Wang J."/>
            <person name="Shi W."/>
            <person name="Du L."/>
            <person name="Sun Y."/>
            <person name="Zhan W."/>
            <person name="Jiang J."/>
            <person name="Wang Q."/>
            <person name="Zhang B."/>
            <person name="Ji P."/>
            <person name="Sakyi L.B."/>
            <person name="Cui X."/>
            <person name="Yuan T."/>
            <person name="Jiang B."/>
            <person name="Yang W."/>
            <person name="Lam T.T.-Y."/>
            <person name="Chang Q."/>
            <person name="Ding S."/>
            <person name="Wang X."/>
            <person name="Zhu J."/>
            <person name="Ruan X."/>
            <person name="Zhao L."/>
            <person name="Wei J."/>
            <person name="Que T."/>
            <person name="Du C."/>
            <person name="Cheng J."/>
            <person name="Dai P."/>
            <person name="Han X."/>
            <person name="Huang E."/>
            <person name="Gao Y."/>
            <person name="Liu J."/>
            <person name="Shao H."/>
            <person name="Ye R."/>
            <person name="Li L."/>
            <person name="Wei W."/>
            <person name="Wang X."/>
            <person name="Wang C."/>
            <person name="Huo Q."/>
            <person name="Li W."/>
            <person name="Guo W."/>
            <person name="Chen H."/>
            <person name="Chen S."/>
            <person name="Zhou L."/>
            <person name="Zhou L."/>
            <person name="Ni X."/>
            <person name="Tian J."/>
            <person name="Zhou Y."/>
            <person name="Sheng Y."/>
            <person name="Liu T."/>
            <person name="Pan Y."/>
            <person name="Xia L."/>
            <person name="Li J."/>
            <person name="Zhao F."/>
            <person name="Cao W."/>
        </authorList>
    </citation>
    <scope>NUCLEOTIDE SEQUENCE</scope>
    <source>
        <strain evidence="5">Rmic-2018</strain>
        <tissue evidence="5">Larvae</tissue>
    </source>
</reference>
<protein>
    <submittedName>
        <fullName evidence="5">Uncharacterized protein</fullName>
    </submittedName>
</protein>
<dbReference type="PANTHER" id="PTHR11161:SF0">
    <property type="entry name" value="O-ACYLTRANSFERASE LIKE PROTEIN"/>
    <property type="match status" value="1"/>
</dbReference>
<dbReference type="InterPro" id="IPR002656">
    <property type="entry name" value="Acyl_transf_3_dom"/>
</dbReference>
<evidence type="ECO:0000259" key="3">
    <source>
        <dbReference type="Pfam" id="PF01757"/>
    </source>
</evidence>
<evidence type="ECO:0000313" key="6">
    <source>
        <dbReference type="Proteomes" id="UP000821866"/>
    </source>
</evidence>
<dbReference type="InterPro" id="IPR006621">
    <property type="entry name" value="Nose-resist-to-fluoxetine_N"/>
</dbReference>
<feature type="signal peptide" evidence="2">
    <location>
        <begin position="1"/>
        <end position="26"/>
    </location>
</feature>
<sequence length="745" mass="82947">MVVRTITKLCGVVLSLLLASTVFSLAQPDYRYANSASTINATITANITTTTSTTTAKPDRLKEVYEAFSQKIGRLLARELYPVVSELIYDPELSTGCIGSLMKIGPALGRFDIWAIQMVDAMGRPHAGTMQGRIAAYGAYDQCLAVRHNEGLFRGRYCMLHLEHDGSQFSPSLRVIVNKFVEHYGFQSFKKLLDMPNWGDYSNDLGFVHGMRVFSATWVVLGHSHMVRDVHASWKVAKQARLIENIETNNLFSQNMIVFMPGISTQDAMKLIKIQILDISTRNTRAILNIDQEKAFDNIRHEFVLDDISKFNLSVPTGFLSGYLVMKSPRLKMSPVIVVVVALFRRYIRLIIPMAAVLGFIYLIPAMIDGPMMREHRRSFEDTCDRTWWMLFTMSQNYVKHFGDLCVPHFWYVAVDYQLAIISTIILAAVMPKWPKVSMWIMGAIVVASSLGTLIQTYVMDALPFSLIVTTDMKRIGDVQTEIYLKPYAHAATLFVGVIFGILAVQRHRLSRLVQGVAWAVATGLALAVLFGVHTWSVGRQPERLESAFYGGLHRVSWALAIAWVMYACATGRGGFVTKILAWPIMYPLGRLTFALYLVHLVVMGSTTVLGRELVSQQPFLHAQTYLGTVLMSYGFAIVLYLFVECPVAGLDNTAFEKVMPKHGNKGASKTKSIAQELKAVNAVQANGTSTNTGFSPSTITNGFPDVTKLCSNGANLYGHVNSAWENDTRDRDTEADVAVVSVKF</sequence>
<evidence type="ECO:0000256" key="1">
    <source>
        <dbReference type="SAM" id="Phobius"/>
    </source>
</evidence>
<gene>
    <name evidence="5" type="ORF">HPB51_015005</name>
</gene>
<dbReference type="GO" id="GO:0016747">
    <property type="term" value="F:acyltransferase activity, transferring groups other than amino-acyl groups"/>
    <property type="evidence" value="ECO:0007669"/>
    <property type="project" value="InterPro"/>
</dbReference>